<dbReference type="STRING" id="1210086.GCA_001613105_04473"/>
<dbReference type="Pfam" id="PF00960">
    <property type="entry name" value="Neocarzinostat"/>
    <property type="match status" value="1"/>
</dbReference>
<evidence type="ECO:0000256" key="1">
    <source>
        <dbReference type="ARBA" id="ARBA00010648"/>
    </source>
</evidence>
<dbReference type="Proteomes" id="UP000254869">
    <property type="component" value="Unassembled WGS sequence"/>
</dbReference>
<evidence type="ECO:0000313" key="9">
    <source>
        <dbReference type="Proteomes" id="UP000254869"/>
    </source>
</evidence>
<feature type="transmembrane region" description="Helical" evidence="6">
    <location>
        <begin position="164"/>
        <end position="187"/>
    </location>
</feature>
<dbReference type="Gene3D" id="2.60.40.230">
    <property type="entry name" value="Neocarzinostatin-like"/>
    <property type="match status" value="1"/>
</dbReference>
<evidence type="ECO:0000256" key="4">
    <source>
        <dbReference type="ARBA" id="ARBA00023125"/>
    </source>
</evidence>
<keyword evidence="6" id="KW-0472">Membrane</keyword>
<dbReference type="GO" id="GO:0042742">
    <property type="term" value="P:defense response to bacterium"/>
    <property type="evidence" value="ECO:0007669"/>
    <property type="project" value="UniProtKB-KW"/>
</dbReference>
<comment type="caution">
    <text evidence="8">The sequence shown here is derived from an EMBL/GenBank/DDBJ whole genome shotgun (WGS) entry which is preliminary data.</text>
</comment>
<gene>
    <name evidence="8" type="ORF">DFR76_115206</name>
</gene>
<dbReference type="InterPro" id="IPR027273">
    <property type="entry name" value="Neocarzinostatin-like"/>
</dbReference>
<keyword evidence="6" id="KW-1133">Transmembrane helix</keyword>
<evidence type="ECO:0000256" key="7">
    <source>
        <dbReference type="SAM" id="SignalP"/>
    </source>
</evidence>
<comment type="similarity">
    <text evidence="1">Belongs to the neocarzinostatin family.</text>
</comment>
<dbReference type="AlphaFoldDB" id="A0A370HPS4"/>
<keyword evidence="2" id="KW-0929">Antimicrobial</keyword>
<keyword evidence="4" id="KW-0238">DNA-binding</keyword>
<keyword evidence="5" id="KW-1015">Disulfide bond</keyword>
<dbReference type="GO" id="GO:0003677">
    <property type="term" value="F:DNA binding"/>
    <property type="evidence" value="ECO:0007669"/>
    <property type="project" value="UniProtKB-KW"/>
</dbReference>
<organism evidence="8 9">
    <name type="scientific">Nocardia pseudobrasiliensis</name>
    <dbReference type="NCBI Taxonomy" id="45979"/>
    <lineage>
        <taxon>Bacteria</taxon>
        <taxon>Bacillati</taxon>
        <taxon>Actinomycetota</taxon>
        <taxon>Actinomycetes</taxon>
        <taxon>Mycobacteriales</taxon>
        <taxon>Nocardiaceae</taxon>
        <taxon>Nocardia</taxon>
    </lineage>
</organism>
<keyword evidence="6" id="KW-0812">Transmembrane</keyword>
<proteinExistence type="inferred from homology"/>
<dbReference type="SUPFAM" id="SSF49319">
    <property type="entry name" value="Actinoxanthin-like"/>
    <property type="match status" value="1"/>
</dbReference>
<evidence type="ECO:0000313" key="8">
    <source>
        <dbReference type="EMBL" id="RDI60576.1"/>
    </source>
</evidence>
<sequence length="194" mass="19121">MFRAGLGCAAAAILVVVAPNALAAPQLRPSQTDNVTVGQQITVALDGLPPNMPQVAVGQCKPQIVAPSDCNLTGSLLGNADARGAWQPMTAGATVTLVATVGGVDCTAAPGACALAVTSLMNPSQILASVPLTFGPAATTAAKPIGNEAHSAAESSKSDSGSNAWPIVVGVAIAALVVIVAIGGLILRRRGGIR</sequence>
<feature type="chain" id="PRO_5016951290" evidence="7">
    <location>
        <begin position="24"/>
        <end position="194"/>
    </location>
</feature>
<accession>A0A370HPS4</accession>
<dbReference type="EMBL" id="QQBC01000015">
    <property type="protein sequence ID" value="RDI60576.1"/>
    <property type="molecule type" value="Genomic_DNA"/>
</dbReference>
<dbReference type="InterPro" id="IPR002186">
    <property type="entry name" value="Neocarzinostatin_fam"/>
</dbReference>
<feature type="signal peptide" evidence="7">
    <location>
        <begin position="1"/>
        <end position="23"/>
    </location>
</feature>
<evidence type="ECO:0000256" key="3">
    <source>
        <dbReference type="ARBA" id="ARBA00023022"/>
    </source>
</evidence>
<evidence type="ECO:0000256" key="2">
    <source>
        <dbReference type="ARBA" id="ARBA00022529"/>
    </source>
</evidence>
<evidence type="ECO:0000256" key="5">
    <source>
        <dbReference type="ARBA" id="ARBA00023157"/>
    </source>
</evidence>
<keyword evidence="7" id="KW-0732">Signal</keyword>
<protein>
    <submittedName>
        <fullName evidence="8">Neocarzinostatin family protein</fullName>
    </submittedName>
</protein>
<evidence type="ECO:0000256" key="6">
    <source>
        <dbReference type="SAM" id="Phobius"/>
    </source>
</evidence>
<keyword evidence="9" id="KW-1185">Reference proteome</keyword>
<reference evidence="8 9" key="1">
    <citation type="submission" date="2018-07" db="EMBL/GenBank/DDBJ databases">
        <title>Genomic Encyclopedia of Type Strains, Phase IV (KMG-IV): sequencing the most valuable type-strain genomes for metagenomic binning, comparative biology and taxonomic classification.</title>
        <authorList>
            <person name="Goeker M."/>
        </authorList>
    </citation>
    <scope>NUCLEOTIDE SEQUENCE [LARGE SCALE GENOMIC DNA]</scope>
    <source>
        <strain evidence="8 9">DSM 44290</strain>
    </source>
</reference>
<keyword evidence="3" id="KW-0044">Antibiotic</keyword>
<name>A0A370HPS4_9NOCA</name>
<dbReference type="RefSeq" id="WP_068000854.1">
    <property type="nucleotide sequence ID" value="NZ_QQBC01000015.1"/>
</dbReference>